<dbReference type="InterPro" id="IPR009937">
    <property type="entry name" value="Phage_holin_3_6"/>
</dbReference>
<keyword evidence="2" id="KW-0812">Transmembrane</keyword>
<sequence length="143" mass="15186">MISSSVDKSPPRPASAGDGLGADDLIRDAGALWRELTGLAHEQMELASLETRQAGKSLVRLLIFAVLLAVFLLGAWLGLLGASVVWLHEQGLPVSLALAAGVGLNLLGALLIYGMIGYHSRRLQFSATRRSLQALSTQLRGSR</sequence>
<dbReference type="EMBL" id="CADCXN010000058">
    <property type="protein sequence ID" value="CAA9890874.1"/>
    <property type="molecule type" value="Genomic_DNA"/>
</dbReference>
<evidence type="ECO:0000313" key="3">
    <source>
        <dbReference type="EMBL" id="CAA9890874.1"/>
    </source>
</evidence>
<evidence type="ECO:0000256" key="2">
    <source>
        <dbReference type="SAM" id="Phobius"/>
    </source>
</evidence>
<organism evidence="3 4">
    <name type="scientific">Candidatus Methylobacter favarea</name>
    <dbReference type="NCBI Taxonomy" id="2707345"/>
    <lineage>
        <taxon>Bacteria</taxon>
        <taxon>Pseudomonadati</taxon>
        <taxon>Pseudomonadota</taxon>
        <taxon>Gammaproteobacteria</taxon>
        <taxon>Methylococcales</taxon>
        <taxon>Methylococcaceae</taxon>
        <taxon>Methylobacter</taxon>
    </lineage>
</organism>
<dbReference type="RefSeq" id="WP_174625784.1">
    <property type="nucleotide sequence ID" value="NZ_CADCXN010000058.1"/>
</dbReference>
<comment type="caution">
    <text evidence="3">The sequence shown here is derived from an EMBL/GenBank/DDBJ whole genome shotgun (WGS) entry which is preliminary data.</text>
</comment>
<feature type="region of interest" description="Disordered" evidence="1">
    <location>
        <begin position="1"/>
        <end position="21"/>
    </location>
</feature>
<gene>
    <name evidence="3" type="ORF">METHB2_30078</name>
</gene>
<dbReference type="AlphaFoldDB" id="A0A8S0WIX8"/>
<feature type="transmembrane region" description="Helical" evidence="2">
    <location>
        <begin position="94"/>
        <end position="116"/>
    </location>
</feature>
<reference evidence="3 4" key="1">
    <citation type="submission" date="2020-02" db="EMBL/GenBank/DDBJ databases">
        <authorList>
            <person name="Hogendoorn C."/>
        </authorList>
    </citation>
    <scope>NUCLEOTIDE SEQUENCE [LARGE SCALE GENOMIC DNA]</scope>
    <source>
        <strain evidence="3">METHB21</strain>
    </source>
</reference>
<keyword evidence="4" id="KW-1185">Reference proteome</keyword>
<keyword evidence="2" id="KW-0472">Membrane</keyword>
<protein>
    <recommendedName>
        <fullName evidence="5">Phage holin family protein</fullName>
    </recommendedName>
</protein>
<dbReference type="Proteomes" id="UP000494216">
    <property type="component" value="Unassembled WGS sequence"/>
</dbReference>
<dbReference type="Pfam" id="PF07332">
    <property type="entry name" value="Phage_holin_3_6"/>
    <property type="match status" value="1"/>
</dbReference>
<name>A0A8S0WIX8_9GAMM</name>
<proteinExistence type="predicted"/>
<feature type="transmembrane region" description="Helical" evidence="2">
    <location>
        <begin position="61"/>
        <end position="88"/>
    </location>
</feature>
<evidence type="ECO:0008006" key="5">
    <source>
        <dbReference type="Google" id="ProtNLM"/>
    </source>
</evidence>
<accession>A0A8S0WIX8</accession>
<keyword evidence="2" id="KW-1133">Transmembrane helix</keyword>
<evidence type="ECO:0000313" key="4">
    <source>
        <dbReference type="Proteomes" id="UP000494216"/>
    </source>
</evidence>
<evidence type="ECO:0000256" key="1">
    <source>
        <dbReference type="SAM" id="MobiDB-lite"/>
    </source>
</evidence>